<dbReference type="InterPro" id="IPR013766">
    <property type="entry name" value="Thioredoxin_domain"/>
</dbReference>
<accession>A0A9P0CLA5</accession>
<dbReference type="SUPFAM" id="SSF52833">
    <property type="entry name" value="Thioredoxin-like"/>
    <property type="match status" value="1"/>
</dbReference>
<evidence type="ECO:0000256" key="4">
    <source>
        <dbReference type="ARBA" id="ARBA00023136"/>
    </source>
</evidence>
<comment type="subcellular location">
    <subcellularLocation>
        <location evidence="1">Endoplasmic reticulum membrane</location>
        <topology evidence="1">Single-pass membrane protein</topology>
    </subcellularLocation>
</comment>
<evidence type="ECO:0000256" key="8">
    <source>
        <dbReference type="SAM" id="SignalP"/>
    </source>
</evidence>
<evidence type="ECO:0000313" key="11">
    <source>
        <dbReference type="Proteomes" id="UP001153636"/>
    </source>
</evidence>
<keyword evidence="4 7" id="KW-0472">Membrane</keyword>
<keyword evidence="3 7" id="KW-1133">Transmembrane helix</keyword>
<sequence>MFLSILIISFIGFFGQSHSSYLELSDNFSELKKNGGHWLIKFYAPWCGHCQRLEPVWAQVGEALIHTNVKVGRIDCSHFPKIASEFGIRGYPTIKFITTDSEHTFTGDRNKDDIIQFVSRVAGPPVRELATAKDFTEIKQSRRVFFAFIGDKSGEFWETYFDVAKRFQPFSHFYVLKEEVAKQLLTVPLVPSLFVYQDNEPSYFSASDSKVIDDPSLNASMSKWVNEERFGTYLKVSRGNLNDLMHLNRYVVLAIVDEKYLHEPDMAKFKDMIGNIIKTNKRKYRKRFIFGWVGNPEFANSIALDVVPLPYLLVINSTNHYHHVPDVEDCSKMTARDVELFLETIYNQSAFAYGGNGYGTRLYRAYFEAKTAVIEMWQGNPILTAILFTIPVLFIIFIFYSLCFADILDNDGIEEDEDDEDAEEEALIESHLKSE</sequence>
<dbReference type="InterPro" id="IPR052250">
    <property type="entry name" value="PDI_TMX3"/>
</dbReference>
<dbReference type="Proteomes" id="UP001153636">
    <property type="component" value="Chromosome 12"/>
</dbReference>
<evidence type="ECO:0000256" key="1">
    <source>
        <dbReference type="ARBA" id="ARBA00004389"/>
    </source>
</evidence>
<protein>
    <recommendedName>
        <fullName evidence="9">Thioredoxin domain-containing protein</fullName>
    </recommendedName>
</protein>
<dbReference type="PANTHER" id="PTHR46426:SF1">
    <property type="entry name" value="PROTEIN DISULFIDE-ISOMERASE TMX3"/>
    <property type="match status" value="1"/>
</dbReference>
<dbReference type="Pfam" id="PF13848">
    <property type="entry name" value="Thioredoxin_6"/>
    <property type="match status" value="1"/>
</dbReference>
<dbReference type="GO" id="GO:0005789">
    <property type="term" value="C:endoplasmic reticulum membrane"/>
    <property type="evidence" value="ECO:0007669"/>
    <property type="project" value="UniProtKB-SubCell"/>
</dbReference>
<dbReference type="PROSITE" id="PS51352">
    <property type="entry name" value="THIOREDOXIN_2"/>
    <property type="match status" value="1"/>
</dbReference>
<feature type="region of interest" description="Disordered" evidence="6">
    <location>
        <begin position="415"/>
        <end position="435"/>
    </location>
</feature>
<evidence type="ECO:0000256" key="7">
    <source>
        <dbReference type="SAM" id="Phobius"/>
    </source>
</evidence>
<dbReference type="Gene3D" id="3.40.30.10">
    <property type="entry name" value="Glutaredoxin"/>
    <property type="match status" value="2"/>
</dbReference>
<dbReference type="PANTHER" id="PTHR46426">
    <property type="entry name" value="PROTEIN DISULFIDE-ISOMERASE TMX3"/>
    <property type="match status" value="1"/>
</dbReference>
<proteinExistence type="predicted"/>
<keyword evidence="11" id="KW-1185">Reference proteome</keyword>
<dbReference type="OrthoDB" id="74910at2759"/>
<feature type="chain" id="PRO_5040253519" description="Thioredoxin domain-containing protein" evidence="8">
    <location>
        <begin position="20"/>
        <end position="435"/>
    </location>
</feature>
<dbReference type="PROSITE" id="PS00194">
    <property type="entry name" value="THIOREDOXIN_1"/>
    <property type="match status" value="1"/>
</dbReference>
<dbReference type="Pfam" id="PF00085">
    <property type="entry name" value="Thioredoxin"/>
    <property type="match status" value="1"/>
</dbReference>
<dbReference type="EMBL" id="OV651824">
    <property type="protein sequence ID" value="CAH1102178.1"/>
    <property type="molecule type" value="Genomic_DNA"/>
</dbReference>
<organism evidence="10 11">
    <name type="scientific">Psylliodes chrysocephalus</name>
    <dbReference type="NCBI Taxonomy" id="3402493"/>
    <lineage>
        <taxon>Eukaryota</taxon>
        <taxon>Metazoa</taxon>
        <taxon>Ecdysozoa</taxon>
        <taxon>Arthropoda</taxon>
        <taxon>Hexapoda</taxon>
        <taxon>Insecta</taxon>
        <taxon>Pterygota</taxon>
        <taxon>Neoptera</taxon>
        <taxon>Endopterygota</taxon>
        <taxon>Coleoptera</taxon>
        <taxon>Polyphaga</taxon>
        <taxon>Cucujiformia</taxon>
        <taxon>Chrysomeloidea</taxon>
        <taxon>Chrysomelidae</taxon>
        <taxon>Galerucinae</taxon>
        <taxon>Alticini</taxon>
        <taxon>Psylliodes</taxon>
    </lineage>
</organism>
<evidence type="ECO:0000256" key="2">
    <source>
        <dbReference type="ARBA" id="ARBA00022692"/>
    </source>
</evidence>
<dbReference type="InterPro" id="IPR017937">
    <property type="entry name" value="Thioredoxin_CS"/>
</dbReference>
<evidence type="ECO:0000313" key="10">
    <source>
        <dbReference type="EMBL" id="CAH1102178.1"/>
    </source>
</evidence>
<evidence type="ECO:0000259" key="9">
    <source>
        <dbReference type="PROSITE" id="PS51352"/>
    </source>
</evidence>
<feature type="domain" description="Thioredoxin" evidence="9">
    <location>
        <begin position="1"/>
        <end position="123"/>
    </location>
</feature>
<keyword evidence="8" id="KW-0732">Signal</keyword>
<evidence type="ECO:0000256" key="3">
    <source>
        <dbReference type="ARBA" id="ARBA00022989"/>
    </source>
</evidence>
<evidence type="ECO:0000256" key="6">
    <source>
        <dbReference type="SAM" id="MobiDB-lite"/>
    </source>
</evidence>
<evidence type="ECO:0000256" key="5">
    <source>
        <dbReference type="ARBA" id="ARBA00045246"/>
    </source>
</evidence>
<dbReference type="AlphaFoldDB" id="A0A9P0CLA5"/>
<gene>
    <name evidence="10" type="ORF">PSYICH_LOCUS3040</name>
</gene>
<reference evidence="10" key="1">
    <citation type="submission" date="2022-01" db="EMBL/GenBank/DDBJ databases">
        <authorList>
            <person name="King R."/>
        </authorList>
    </citation>
    <scope>NUCLEOTIDE SEQUENCE</scope>
</reference>
<comment type="function">
    <text evidence="5">Probable disulfide isomerase, which participates in the folding of proteins containing disulfide bonds. May act as a dithiol oxidase. Acts as a regulator of endoplasmic reticulum-mitochondria contact sites via its ability to regulate redox signals.</text>
</comment>
<name>A0A9P0CLA5_9CUCU</name>
<feature type="signal peptide" evidence="8">
    <location>
        <begin position="1"/>
        <end position="19"/>
    </location>
</feature>
<dbReference type="InterPro" id="IPR036249">
    <property type="entry name" value="Thioredoxin-like_sf"/>
</dbReference>
<feature type="compositionally biased region" description="Acidic residues" evidence="6">
    <location>
        <begin position="415"/>
        <end position="427"/>
    </location>
</feature>
<feature type="transmembrane region" description="Helical" evidence="7">
    <location>
        <begin position="382"/>
        <end position="403"/>
    </location>
</feature>
<dbReference type="PRINTS" id="PR00421">
    <property type="entry name" value="THIOREDOXIN"/>
</dbReference>
<keyword evidence="2 7" id="KW-0812">Transmembrane</keyword>